<keyword evidence="9" id="KW-0862">Zinc</keyword>
<dbReference type="GO" id="GO:0003964">
    <property type="term" value="F:RNA-directed DNA polymerase activity"/>
    <property type="evidence" value="ECO:0007669"/>
    <property type="project" value="UniProtKB-KW"/>
</dbReference>
<dbReference type="Pfam" id="PF24626">
    <property type="entry name" value="SH3_Tf2-1"/>
    <property type="match status" value="1"/>
</dbReference>
<keyword evidence="15" id="KW-1185">Reference proteome</keyword>
<dbReference type="InterPro" id="IPR012337">
    <property type="entry name" value="RNaseH-like_sf"/>
</dbReference>
<dbReference type="FunFam" id="1.10.340.70:FF:000001">
    <property type="entry name" value="Retrovirus-related Pol polyprotein from transposon gypsy-like Protein"/>
    <property type="match status" value="1"/>
</dbReference>
<protein>
    <recommendedName>
        <fullName evidence="1">RNA-directed DNA polymerase</fullName>
        <ecNumber evidence="1">2.7.7.49</ecNumber>
    </recommendedName>
</protein>
<dbReference type="InterPro" id="IPR036397">
    <property type="entry name" value="RNaseH_sf"/>
</dbReference>
<sequence>MPPRKGITRNNQEQTIEELRQEIQRLQDKLAAVEVNQQGETSHEREEPHPEEADENPFHREGLSGEDDIPLRYLRREPRRSTHDYGIRLDLPEFEGRLDPDEFINWLHTIERILDYKEIPQERIVKLVAIKLKGNASLWWENLKRSRQREGKSRITTWAKMIKELQKKFLPMHYRQDMFLRLHNLQQHELSVEEYAAEFEQLGLKCQLEEPEENTIARFLGGLHSSISNIVHLQPYWTLSDVINLSLKVEKQLKQGKRRISTGEQLTGTHPTSSKLQEKRNTNPYVPNVGPNVTHPRPITNSQSTNPIPARRCFKCHGFGHIAANCPTRRLVTLMEEVQMDEDSGEGNSTQLQETEQIIPADEGELLVIRRLLNTQYEPKRQWLRHNIFRTRCTVHGKVCNLIIDSGSCENVVSSLMIEKLQLATQPHPQLYKLVWLKKGNEIEVNRQCLVQFSMGKDFQEQVLCDVVPMDACHLLLGRPWQYDRKTIHDGFHNTYSFQDNGRTRILTPYNDNQEKKPATQPTELLQLTTKTESTNMFTQALKAEQHGLVLLLLVENKEQKQHPSEIQPLLREFHQVFPDKLPTGVPPMREVQHAVDFIPGSVIPNRPTYRMSPKNYEELQRQVEELISAGFVRPSASPCAVPALLVPKKDGTWRMCIDSRTVNKITIKYRFPIPRVDDLFDQLSGACIFSKIDLRSGYHQIRMRPGDEWKTAFKTRDGLYEWTVMPFGLSNAPSTFMRLMNQVFRSYLNKFLVIYFDDILIYSQNMEEHLQHLKQVFLVLLEQHLFANTTKCEFLVDTIKFLGFVISPTGLEMDFDKVKAIHGWPTPTSINDVRRFHGLASFYRRFIQNFSMVAAPLTEILKRPQFEWTKAAQESFDQLKDLMQRAPVLTLPNFSKVFEVECDASQNGIGAVLSQEGHPVAYFSEKLNESRQKYSIYDKEFYAIVRALQYWSHYLLGQEFILFTDHQSLKHLQYQSKLNTRHAKWVEYLSSFHYSLKYKSGTTNQVADALSRRHMLLNTLQVKTVGFEIIKDLYEKDPDFAKIWQLCLLKPYKFFHLEQKYLFKGNKLCIPQGSLREAIIFENHNGGLAGHFGRDKTLALIHENFYWPSLEKDVTRHIKRCHICKMAKTTQHNTGLYLPLPVPESPWIDVSMDFVLGLPITQRKNDAIMVVVDRFSKMAHFIPCHKTSDASHIARLYFHEVVRLHGIPKTITSDRDVKFLSHFWRTLWSKLGTKLQFSSTAHPQTDGQTESVNRSLGNLLRCFVGKSIRSWDEILGQVEFAYNKSRNQTTGRSPFEIVYGQNPTGPLELTPLLSSTAHSLDADTRVKEIQQLHKQIQQHIQKQNTKYQQQANKSRRGETFKEGDLVWIRLSKERFPNRRYNKLQPKAKGPFRILRRINDNAFQIELLDNLQISPVFNISDLSHHYPMELTDQAEDIAQPQQANNGHTEHVETTPFPPN</sequence>
<feature type="region of interest" description="Disordered" evidence="10">
    <location>
        <begin position="256"/>
        <end position="306"/>
    </location>
</feature>
<dbReference type="InterPro" id="IPR041373">
    <property type="entry name" value="RT_RNaseH"/>
</dbReference>
<feature type="domain" description="CCHC-type" evidence="11">
    <location>
        <begin position="311"/>
        <end position="327"/>
    </location>
</feature>
<keyword evidence="2" id="KW-0645">Protease</keyword>
<dbReference type="FunFam" id="3.10.10.10:FF:000007">
    <property type="entry name" value="Retrovirus-related Pol polyprotein from transposon 17.6-like Protein"/>
    <property type="match status" value="1"/>
</dbReference>
<dbReference type="FunFam" id="3.30.70.270:FF:000020">
    <property type="entry name" value="Transposon Tf2-6 polyprotein-like Protein"/>
    <property type="match status" value="1"/>
</dbReference>
<dbReference type="GO" id="GO:0006508">
    <property type="term" value="P:proteolysis"/>
    <property type="evidence" value="ECO:0007669"/>
    <property type="project" value="UniProtKB-KW"/>
</dbReference>
<feature type="domain" description="Reverse transcriptase" evidence="12">
    <location>
        <begin position="628"/>
        <end position="807"/>
    </location>
</feature>
<reference evidence="14 15" key="2">
    <citation type="journal article" date="2017" name="Nature">
        <title>The Apostasia genome and the evolution of orchids.</title>
        <authorList>
            <person name="Zhang G.Q."/>
            <person name="Liu K.W."/>
            <person name="Li Z."/>
            <person name="Lohaus R."/>
            <person name="Hsiao Y.Y."/>
            <person name="Niu S.C."/>
            <person name="Wang J.Y."/>
            <person name="Lin Y.C."/>
            <person name="Xu Q."/>
            <person name="Chen L.J."/>
            <person name="Yoshida K."/>
            <person name="Fujiwara S."/>
            <person name="Wang Z.W."/>
            <person name="Zhang Y.Q."/>
            <person name="Mitsuda N."/>
            <person name="Wang M."/>
            <person name="Liu G.H."/>
            <person name="Pecoraro L."/>
            <person name="Huang H.X."/>
            <person name="Xiao X.J."/>
            <person name="Lin M."/>
            <person name="Wu X.Y."/>
            <person name="Wu W.L."/>
            <person name="Chen Y.Y."/>
            <person name="Chang S.B."/>
            <person name="Sakamoto S."/>
            <person name="Ohme-Takagi M."/>
            <person name="Yagi M."/>
            <person name="Zeng S.J."/>
            <person name="Shen C.Y."/>
            <person name="Yeh C.M."/>
            <person name="Luo Y.B."/>
            <person name="Tsai W.C."/>
            <person name="Van de Peer Y."/>
            <person name="Liu Z.J."/>
        </authorList>
    </citation>
    <scope>NUCLEOTIDE SEQUENCE [LARGE SCALE GENOMIC DNA]</scope>
    <source>
        <tissue evidence="14">The whole plant</tissue>
    </source>
</reference>
<dbReference type="InterPro" id="IPR001878">
    <property type="entry name" value="Znf_CCHC"/>
</dbReference>
<reference evidence="14 15" key="1">
    <citation type="journal article" date="2016" name="Sci. Rep.">
        <title>The Dendrobium catenatum Lindl. genome sequence provides insights into polysaccharide synthase, floral development and adaptive evolution.</title>
        <authorList>
            <person name="Zhang G.Q."/>
            <person name="Xu Q."/>
            <person name="Bian C."/>
            <person name="Tsai W.C."/>
            <person name="Yeh C.M."/>
            <person name="Liu K.W."/>
            <person name="Yoshida K."/>
            <person name="Zhang L.S."/>
            <person name="Chang S.B."/>
            <person name="Chen F."/>
            <person name="Shi Y."/>
            <person name="Su Y.Y."/>
            <person name="Zhang Y.Q."/>
            <person name="Chen L.J."/>
            <person name="Yin Y."/>
            <person name="Lin M."/>
            <person name="Huang H."/>
            <person name="Deng H."/>
            <person name="Wang Z.W."/>
            <person name="Zhu S.L."/>
            <person name="Zhao X."/>
            <person name="Deng C."/>
            <person name="Niu S.C."/>
            <person name="Huang J."/>
            <person name="Wang M."/>
            <person name="Liu G.H."/>
            <person name="Yang H.J."/>
            <person name="Xiao X.J."/>
            <person name="Hsiao Y.Y."/>
            <person name="Wu W.L."/>
            <person name="Chen Y.Y."/>
            <person name="Mitsuda N."/>
            <person name="Ohme-Takagi M."/>
            <person name="Luo Y.B."/>
            <person name="Van de Peer Y."/>
            <person name="Liu Z.J."/>
        </authorList>
    </citation>
    <scope>NUCLEOTIDE SEQUENCE [LARGE SCALE GENOMIC DNA]</scope>
    <source>
        <tissue evidence="14">The whole plant</tissue>
    </source>
</reference>
<dbReference type="InterPro" id="IPR036875">
    <property type="entry name" value="Znf_CCHC_sf"/>
</dbReference>
<evidence type="ECO:0000313" key="14">
    <source>
        <dbReference type="EMBL" id="PKU87302.1"/>
    </source>
</evidence>
<dbReference type="PROSITE" id="PS50878">
    <property type="entry name" value="RT_POL"/>
    <property type="match status" value="1"/>
</dbReference>
<evidence type="ECO:0000256" key="1">
    <source>
        <dbReference type="ARBA" id="ARBA00012493"/>
    </source>
</evidence>
<dbReference type="SMART" id="SM00343">
    <property type="entry name" value="ZnF_C2HC"/>
    <property type="match status" value="1"/>
</dbReference>
<dbReference type="EMBL" id="KZ501888">
    <property type="protein sequence ID" value="PKU87302.1"/>
    <property type="molecule type" value="Genomic_DNA"/>
</dbReference>
<feature type="region of interest" description="Disordered" evidence="10">
    <location>
        <begin position="28"/>
        <end position="65"/>
    </location>
</feature>
<organism evidence="14 15">
    <name type="scientific">Dendrobium catenatum</name>
    <dbReference type="NCBI Taxonomy" id="906689"/>
    <lineage>
        <taxon>Eukaryota</taxon>
        <taxon>Viridiplantae</taxon>
        <taxon>Streptophyta</taxon>
        <taxon>Embryophyta</taxon>
        <taxon>Tracheophyta</taxon>
        <taxon>Spermatophyta</taxon>
        <taxon>Magnoliopsida</taxon>
        <taxon>Liliopsida</taxon>
        <taxon>Asparagales</taxon>
        <taxon>Orchidaceae</taxon>
        <taxon>Epidendroideae</taxon>
        <taxon>Malaxideae</taxon>
        <taxon>Dendrobiinae</taxon>
        <taxon>Dendrobium</taxon>
    </lineage>
</organism>
<evidence type="ECO:0000256" key="4">
    <source>
        <dbReference type="ARBA" id="ARBA00022695"/>
    </source>
</evidence>
<feature type="compositionally biased region" description="Polar residues" evidence="10">
    <location>
        <begin position="262"/>
        <end position="275"/>
    </location>
</feature>
<dbReference type="FunFam" id="3.30.420.10:FF:000032">
    <property type="entry name" value="Retrovirus-related Pol polyprotein from transposon 297-like Protein"/>
    <property type="match status" value="1"/>
</dbReference>
<dbReference type="Gene3D" id="3.30.420.10">
    <property type="entry name" value="Ribonuclease H-like superfamily/Ribonuclease H"/>
    <property type="match status" value="1"/>
</dbReference>
<dbReference type="InterPro" id="IPR056924">
    <property type="entry name" value="SH3_Tf2-1"/>
</dbReference>
<dbReference type="CDD" id="cd00303">
    <property type="entry name" value="retropepsin_like"/>
    <property type="match status" value="1"/>
</dbReference>
<dbReference type="Pfam" id="PF17921">
    <property type="entry name" value="Integrase_H2C2"/>
    <property type="match status" value="1"/>
</dbReference>
<dbReference type="Gene3D" id="2.40.70.10">
    <property type="entry name" value="Acid Proteases"/>
    <property type="match status" value="1"/>
</dbReference>
<dbReference type="Gene3D" id="1.10.340.70">
    <property type="match status" value="1"/>
</dbReference>
<dbReference type="Proteomes" id="UP000233837">
    <property type="component" value="Unassembled WGS sequence"/>
</dbReference>
<dbReference type="SUPFAM" id="SSF53098">
    <property type="entry name" value="Ribonuclease H-like"/>
    <property type="match status" value="1"/>
</dbReference>
<evidence type="ECO:0000256" key="8">
    <source>
        <dbReference type="ARBA" id="ARBA00022918"/>
    </source>
</evidence>
<keyword evidence="7" id="KW-0378">Hydrolase</keyword>
<accession>A0A2I0XHB3</accession>
<keyword evidence="3" id="KW-0808">Transferase</keyword>
<dbReference type="PANTHER" id="PTHR35046">
    <property type="entry name" value="ZINC KNUCKLE (CCHC-TYPE) FAMILY PROTEIN"/>
    <property type="match status" value="1"/>
</dbReference>
<dbReference type="Gene3D" id="3.30.70.270">
    <property type="match status" value="2"/>
</dbReference>
<dbReference type="GO" id="GO:0008233">
    <property type="term" value="F:peptidase activity"/>
    <property type="evidence" value="ECO:0007669"/>
    <property type="project" value="UniProtKB-KW"/>
</dbReference>
<dbReference type="InterPro" id="IPR005162">
    <property type="entry name" value="Retrotrans_gag_dom"/>
</dbReference>
<dbReference type="PROSITE" id="PS50158">
    <property type="entry name" value="ZF_CCHC"/>
    <property type="match status" value="1"/>
</dbReference>
<dbReference type="CDD" id="cd01647">
    <property type="entry name" value="RT_LTR"/>
    <property type="match status" value="1"/>
</dbReference>
<evidence type="ECO:0000256" key="7">
    <source>
        <dbReference type="ARBA" id="ARBA00022801"/>
    </source>
</evidence>
<dbReference type="Pfam" id="PF17917">
    <property type="entry name" value="RT_RNaseH"/>
    <property type="match status" value="1"/>
</dbReference>
<dbReference type="GO" id="GO:0003676">
    <property type="term" value="F:nucleic acid binding"/>
    <property type="evidence" value="ECO:0007669"/>
    <property type="project" value="InterPro"/>
</dbReference>
<evidence type="ECO:0000259" key="13">
    <source>
        <dbReference type="PROSITE" id="PS50994"/>
    </source>
</evidence>
<dbReference type="InterPro" id="IPR043502">
    <property type="entry name" value="DNA/RNA_pol_sf"/>
</dbReference>
<evidence type="ECO:0000256" key="3">
    <source>
        <dbReference type="ARBA" id="ARBA00022679"/>
    </source>
</evidence>
<keyword evidence="8 14" id="KW-0695">RNA-directed DNA polymerase</keyword>
<keyword evidence="9" id="KW-0479">Metal-binding</keyword>
<evidence type="ECO:0000313" key="15">
    <source>
        <dbReference type="Proteomes" id="UP000233837"/>
    </source>
</evidence>
<name>A0A2I0XHB3_9ASPA</name>
<evidence type="ECO:0000256" key="5">
    <source>
        <dbReference type="ARBA" id="ARBA00022722"/>
    </source>
</evidence>
<evidence type="ECO:0000259" key="12">
    <source>
        <dbReference type="PROSITE" id="PS50878"/>
    </source>
</evidence>
<dbReference type="CDD" id="cd09274">
    <property type="entry name" value="RNase_HI_RT_Ty3"/>
    <property type="match status" value="1"/>
</dbReference>
<evidence type="ECO:0000256" key="9">
    <source>
        <dbReference type="PROSITE-ProRule" id="PRU00047"/>
    </source>
</evidence>
<dbReference type="SUPFAM" id="SSF57756">
    <property type="entry name" value="Retrovirus zinc finger-like domains"/>
    <property type="match status" value="1"/>
</dbReference>
<gene>
    <name evidence="14" type="ORF">MA16_Dca024335</name>
</gene>
<dbReference type="Pfam" id="PF00078">
    <property type="entry name" value="RVT_1"/>
    <property type="match status" value="1"/>
</dbReference>
<feature type="domain" description="Integrase catalytic" evidence="13">
    <location>
        <begin position="1143"/>
        <end position="1303"/>
    </location>
</feature>
<evidence type="ECO:0000256" key="6">
    <source>
        <dbReference type="ARBA" id="ARBA00022759"/>
    </source>
</evidence>
<dbReference type="GO" id="GO:0004519">
    <property type="term" value="F:endonuclease activity"/>
    <property type="evidence" value="ECO:0007669"/>
    <property type="project" value="UniProtKB-KW"/>
</dbReference>
<dbReference type="PANTHER" id="PTHR35046:SF23">
    <property type="entry name" value="NUCLEOTIDYLTRANSFERASE, RIBONUCLEASE H"/>
    <property type="match status" value="1"/>
</dbReference>
<evidence type="ECO:0000256" key="10">
    <source>
        <dbReference type="SAM" id="MobiDB-lite"/>
    </source>
</evidence>
<keyword evidence="5" id="KW-0540">Nuclease</keyword>
<dbReference type="Gene3D" id="3.10.10.10">
    <property type="entry name" value="HIV Type 1 Reverse Transcriptase, subunit A, domain 1"/>
    <property type="match status" value="1"/>
</dbReference>
<dbReference type="InterPro" id="IPR043128">
    <property type="entry name" value="Rev_trsase/Diguanyl_cyclase"/>
</dbReference>
<evidence type="ECO:0000259" key="11">
    <source>
        <dbReference type="PROSITE" id="PS50158"/>
    </source>
</evidence>
<dbReference type="SUPFAM" id="SSF56672">
    <property type="entry name" value="DNA/RNA polymerases"/>
    <property type="match status" value="1"/>
</dbReference>
<evidence type="ECO:0000256" key="2">
    <source>
        <dbReference type="ARBA" id="ARBA00022670"/>
    </source>
</evidence>
<keyword evidence="9" id="KW-0863">Zinc-finger</keyword>
<dbReference type="InterPro" id="IPR021109">
    <property type="entry name" value="Peptidase_aspartic_dom_sf"/>
</dbReference>
<keyword evidence="6" id="KW-0255">Endonuclease</keyword>
<dbReference type="InterPro" id="IPR041588">
    <property type="entry name" value="Integrase_H2C2"/>
</dbReference>
<proteinExistence type="predicted"/>
<keyword evidence="4" id="KW-0548">Nucleotidyltransferase</keyword>
<dbReference type="GO" id="GO:0008270">
    <property type="term" value="F:zinc ion binding"/>
    <property type="evidence" value="ECO:0007669"/>
    <property type="project" value="UniProtKB-KW"/>
</dbReference>
<dbReference type="InterPro" id="IPR000477">
    <property type="entry name" value="RT_dom"/>
</dbReference>
<feature type="compositionally biased region" description="Basic and acidic residues" evidence="10">
    <location>
        <begin position="41"/>
        <end position="63"/>
    </location>
</feature>
<dbReference type="Pfam" id="PF03732">
    <property type="entry name" value="Retrotrans_gag"/>
    <property type="match status" value="1"/>
</dbReference>
<dbReference type="GO" id="GO:0015074">
    <property type="term" value="P:DNA integration"/>
    <property type="evidence" value="ECO:0007669"/>
    <property type="project" value="InterPro"/>
</dbReference>
<dbReference type="Gene3D" id="4.10.60.10">
    <property type="entry name" value="Zinc finger, CCHC-type"/>
    <property type="match status" value="1"/>
</dbReference>
<dbReference type="PROSITE" id="PS50994">
    <property type="entry name" value="INTEGRASE"/>
    <property type="match status" value="1"/>
</dbReference>
<dbReference type="EC" id="2.7.7.49" evidence="1"/>
<dbReference type="InterPro" id="IPR001584">
    <property type="entry name" value="Integrase_cat-core"/>
</dbReference>